<evidence type="ECO:0000313" key="3">
    <source>
        <dbReference type="Proteomes" id="UP000654471"/>
    </source>
</evidence>
<feature type="signal peptide" evidence="1">
    <location>
        <begin position="1"/>
        <end position="17"/>
    </location>
</feature>
<dbReference type="Proteomes" id="UP000654471">
    <property type="component" value="Unassembled WGS sequence"/>
</dbReference>
<dbReference type="EMBL" id="BMRP01000003">
    <property type="protein sequence ID" value="GGU49324.1"/>
    <property type="molecule type" value="Genomic_DNA"/>
</dbReference>
<evidence type="ECO:0000256" key="1">
    <source>
        <dbReference type="SAM" id="SignalP"/>
    </source>
</evidence>
<feature type="chain" id="PRO_5045083503" evidence="1">
    <location>
        <begin position="18"/>
        <end position="102"/>
    </location>
</feature>
<sequence length="102" mass="10611">MCAAATAALMGGTVALAGPAGATEHNSPAIRSAAVANTAARTTSSITEHAQLLDGHWAVYKHFSDKSWCLIAGEVGYRQGKWGAWYCDGGAFGSDLNIWVVN</sequence>
<name>A0ABQ2UQR6_9ACTN</name>
<gene>
    <name evidence="2" type="ORF">GCM10010211_11840</name>
</gene>
<reference evidence="3" key="1">
    <citation type="journal article" date="2019" name="Int. J. Syst. Evol. Microbiol.">
        <title>The Global Catalogue of Microorganisms (GCM) 10K type strain sequencing project: providing services to taxonomists for standard genome sequencing and annotation.</title>
        <authorList>
            <consortium name="The Broad Institute Genomics Platform"/>
            <consortium name="The Broad Institute Genome Sequencing Center for Infectious Disease"/>
            <person name="Wu L."/>
            <person name="Ma J."/>
        </authorList>
    </citation>
    <scope>NUCLEOTIDE SEQUENCE [LARGE SCALE GENOMIC DNA]</scope>
    <source>
        <strain evidence="3">JCM 3399</strain>
    </source>
</reference>
<accession>A0ABQ2UQR6</accession>
<protein>
    <submittedName>
        <fullName evidence="2">Uncharacterized protein</fullName>
    </submittedName>
</protein>
<keyword evidence="1" id="KW-0732">Signal</keyword>
<proteinExistence type="predicted"/>
<evidence type="ECO:0000313" key="2">
    <source>
        <dbReference type="EMBL" id="GGU49324.1"/>
    </source>
</evidence>
<organism evidence="2 3">
    <name type="scientific">Streptomyces albospinus</name>
    <dbReference type="NCBI Taxonomy" id="285515"/>
    <lineage>
        <taxon>Bacteria</taxon>
        <taxon>Bacillati</taxon>
        <taxon>Actinomycetota</taxon>
        <taxon>Actinomycetes</taxon>
        <taxon>Kitasatosporales</taxon>
        <taxon>Streptomycetaceae</taxon>
        <taxon>Streptomyces</taxon>
    </lineage>
</organism>
<comment type="caution">
    <text evidence="2">The sequence shown here is derived from an EMBL/GenBank/DDBJ whole genome shotgun (WGS) entry which is preliminary data.</text>
</comment>
<keyword evidence="3" id="KW-1185">Reference proteome</keyword>